<dbReference type="GO" id="GO:0008234">
    <property type="term" value="F:cysteine-type peptidase activity"/>
    <property type="evidence" value="ECO:0007669"/>
    <property type="project" value="UniProtKB-KW"/>
</dbReference>
<dbReference type="GO" id="GO:0015421">
    <property type="term" value="F:ABC-type oligopeptide transporter activity"/>
    <property type="evidence" value="ECO:0007669"/>
    <property type="project" value="TreeGrafter"/>
</dbReference>
<dbReference type="InterPro" id="IPR003593">
    <property type="entry name" value="AAA+_ATPase"/>
</dbReference>
<evidence type="ECO:0000259" key="14">
    <source>
        <dbReference type="PROSITE" id="PS50990"/>
    </source>
</evidence>
<gene>
    <name evidence="15" type="ORF">FZC80_16245</name>
</gene>
<dbReference type="Pfam" id="PF00005">
    <property type="entry name" value="ABC_tran"/>
    <property type="match status" value="1"/>
</dbReference>
<evidence type="ECO:0000256" key="5">
    <source>
        <dbReference type="ARBA" id="ARBA00022741"/>
    </source>
</evidence>
<evidence type="ECO:0000313" key="16">
    <source>
        <dbReference type="Proteomes" id="UP000325054"/>
    </source>
</evidence>
<evidence type="ECO:0000313" key="15">
    <source>
        <dbReference type="EMBL" id="TYS75833.1"/>
    </source>
</evidence>
<feature type="transmembrane region" description="Helical" evidence="11">
    <location>
        <begin position="205"/>
        <end position="230"/>
    </location>
</feature>
<evidence type="ECO:0000259" key="12">
    <source>
        <dbReference type="PROSITE" id="PS50893"/>
    </source>
</evidence>
<dbReference type="InterPro" id="IPR011527">
    <property type="entry name" value="ABC1_TM_dom"/>
</dbReference>
<keyword evidence="2" id="KW-0813">Transport</keyword>
<comment type="subcellular location">
    <subcellularLocation>
        <location evidence="1">Cell membrane</location>
        <topology evidence="1">Multi-pass membrane protein</topology>
    </subcellularLocation>
</comment>
<dbReference type="Gene3D" id="3.40.50.300">
    <property type="entry name" value="P-loop containing nucleotide triphosphate hydrolases"/>
    <property type="match status" value="1"/>
</dbReference>
<evidence type="ECO:0000256" key="1">
    <source>
        <dbReference type="ARBA" id="ARBA00004651"/>
    </source>
</evidence>
<dbReference type="CDD" id="cd02425">
    <property type="entry name" value="Peptidase_C39F"/>
    <property type="match status" value="1"/>
</dbReference>
<evidence type="ECO:0000256" key="4">
    <source>
        <dbReference type="ARBA" id="ARBA00022692"/>
    </source>
</evidence>
<dbReference type="SUPFAM" id="SSF52540">
    <property type="entry name" value="P-loop containing nucleoside triphosphate hydrolases"/>
    <property type="match status" value="1"/>
</dbReference>
<dbReference type="FunFam" id="3.40.50.300:FF:000299">
    <property type="entry name" value="ABC transporter ATP-binding protein/permease"/>
    <property type="match status" value="1"/>
</dbReference>
<evidence type="ECO:0000256" key="6">
    <source>
        <dbReference type="ARBA" id="ARBA00022801"/>
    </source>
</evidence>
<dbReference type="InterPro" id="IPR033839">
    <property type="entry name" value="Lacticin_481_peptidase"/>
</dbReference>
<dbReference type="PROSITE" id="PS50990">
    <property type="entry name" value="PEPTIDASE_C39"/>
    <property type="match status" value="1"/>
</dbReference>
<evidence type="ECO:0000256" key="3">
    <source>
        <dbReference type="ARBA" id="ARBA00022475"/>
    </source>
</evidence>
<dbReference type="PROSITE" id="PS00211">
    <property type="entry name" value="ABC_TRANSPORTER_1"/>
    <property type="match status" value="1"/>
</dbReference>
<dbReference type="GO" id="GO:0016887">
    <property type="term" value="F:ATP hydrolysis activity"/>
    <property type="evidence" value="ECO:0007669"/>
    <property type="project" value="InterPro"/>
</dbReference>
<keyword evidence="3" id="KW-1003">Cell membrane</keyword>
<name>A0A5D4TIY9_9BACI</name>
<dbReference type="SUPFAM" id="SSF90123">
    <property type="entry name" value="ABC transporter transmembrane region"/>
    <property type="match status" value="1"/>
</dbReference>
<dbReference type="EMBL" id="VTEW01000015">
    <property type="protein sequence ID" value="TYS75833.1"/>
    <property type="molecule type" value="Genomic_DNA"/>
</dbReference>
<keyword evidence="7" id="KW-0645">Protease</keyword>
<dbReference type="AlphaFoldDB" id="A0A5D4TIY9"/>
<evidence type="ECO:0000256" key="9">
    <source>
        <dbReference type="ARBA" id="ARBA00022989"/>
    </source>
</evidence>
<dbReference type="GO" id="GO:0006508">
    <property type="term" value="P:proteolysis"/>
    <property type="evidence" value="ECO:0007669"/>
    <property type="project" value="InterPro"/>
</dbReference>
<comment type="caution">
    <text evidence="15">The sequence shown here is derived from an EMBL/GenBank/DDBJ whole genome shotgun (WGS) entry which is preliminary data.</text>
</comment>
<organism evidence="15 16">
    <name type="scientific">Rossellomorea aquimaris</name>
    <dbReference type="NCBI Taxonomy" id="189382"/>
    <lineage>
        <taxon>Bacteria</taxon>
        <taxon>Bacillati</taxon>
        <taxon>Bacillota</taxon>
        <taxon>Bacilli</taxon>
        <taxon>Bacillales</taxon>
        <taxon>Bacillaceae</taxon>
        <taxon>Rossellomorea</taxon>
    </lineage>
</organism>
<feature type="domain" description="Peptidase C39" evidence="14">
    <location>
        <begin position="14"/>
        <end position="134"/>
    </location>
</feature>
<keyword evidence="10 11" id="KW-0472">Membrane</keyword>
<dbReference type="InterPro" id="IPR003439">
    <property type="entry name" value="ABC_transporter-like_ATP-bd"/>
</dbReference>
<keyword evidence="5" id="KW-0547">Nucleotide-binding</keyword>
<feature type="transmembrane region" description="Helical" evidence="11">
    <location>
        <begin position="275"/>
        <end position="296"/>
    </location>
</feature>
<reference evidence="15 16" key="1">
    <citation type="submission" date="2019-08" db="EMBL/GenBank/DDBJ databases">
        <title>Bacillus genomes from the desert of Cuatro Cienegas, Coahuila.</title>
        <authorList>
            <person name="Olmedo-Alvarez G."/>
        </authorList>
    </citation>
    <scope>NUCLEOTIDE SEQUENCE [LARGE SCALE GENOMIC DNA]</scope>
    <source>
        <strain evidence="15 16">CH451a_14T</strain>
    </source>
</reference>
<dbReference type="InterPro" id="IPR005074">
    <property type="entry name" value="Peptidase_C39"/>
</dbReference>
<dbReference type="InterPro" id="IPR036640">
    <property type="entry name" value="ABC1_TM_sf"/>
</dbReference>
<feature type="domain" description="ABC transmembrane type-1" evidence="13">
    <location>
        <begin position="168"/>
        <end position="447"/>
    </location>
</feature>
<feature type="transmembrane region" description="Helical" evidence="11">
    <location>
        <begin position="384"/>
        <end position="406"/>
    </location>
</feature>
<feature type="transmembrane region" description="Helical" evidence="11">
    <location>
        <begin position="418"/>
        <end position="438"/>
    </location>
</feature>
<keyword evidence="8" id="KW-0067">ATP-binding</keyword>
<evidence type="ECO:0000256" key="7">
    <source>
        <dbReference type="ARBA" id="ARBA00022807"/>
    </source>
</evidence>
<keyword evidence="4 11" id="KW-0812">Transmembrane</keyword>
<evidence type="ECO:0000256" key="11">
    <source>
        <dbReference type="SAM" id="Phobius"/>
    </source>
</evidence>
<dbReference type="InterPro" id="IPR027417">
    <property type="entry name" value="P-loop_NTPase"/>
</dbReference>
<dbReference type="InterPro" id="IPR039421">
    <property type="entry name" value="Type_1_exporter"/>
</dbReference>
<dbReference type="PANTHER" id="PTHR43394:SF1">
    <property type="entry name" value="ATP-BINDING CASSETTE SUB-FAMILY B MEMBER 10, MITOCHONDRIAL"/>
    <property type="match status" value="1"/>
</dbReference>
<evidence type="ECO:0000256" key="10">
    <source>
        <dbReference type="ARBA" id="ARBA00023136"/>
    </source>
</evidence>
<dbReference type="GO" id="GO:0005886">
    <property type="term" value="C:plasma membrane"/>
    <property type="evidence" value="ECO:0007669"/>
    <property type="project" value="UniProtKB-SubCell"/>
</dbReference>
<dbReference type="PROSITE" id="PS50893">
    <property type="entry name" value="ABC_TRANSPORTER_2"/>
    <property type="match status" value="1"/>
</dbReference>
<dbReference type="Pfam" id="PF03412">
    <property type="entry name" value="Peptidase_C39"/>
    <property type="match status" value="1"/>
</dbReference>
<evidence type="ECO:0000256" key="8">
    <source>
        <dbReference type="ARBA" id="ARBA00022840"/>
    </source>
</evidence>
<dbReference type="SMART" id="SM00382">
    <property type="entry name" value="AAA"/>
    <property type="match status" value="1"/>
</dbReference>
<feature type="domain" description="ABC transporter" evidence="12">
    <location>
        <begin position="480"/>
        <end position="712"/>
    </location>
</feature>
<dbReference type="InterPro" id="IPR017871">
    <property type="entry name" value="ABC_transporter-like_CS"/>
</dbReference>
<accession>A0A5D4TIY9</accession>
<dbReference type="PANTHER" id="PTHR43394">
    <property type="entry name" value="ATP-DEPENDENT PERMEASE MDL1, MITOCHONDRIAL"/>
    <property type="match status" value="1"/>
</dbReference>
<keyword evidence="7" id="KW-0788">Thiol protease</keyword>
<dbReference type="Gene3D" id="1.20.1560.10">
    <property type="entry name" value="ABC transporter type 1, transmembrane domain"/>
    <property type="match status" value="1"/>
</dbReference>
<keyword evidence="6" id="KW-0378">Hydrolase</keyword>
<dbReference type="GO" id="GO:0005524">
    <property type="term" value="F:ATP binding"/>
    <property type="evidence" value="ECO:0007669"/>
    <property type="project" value="UniProtKB-KW"/>
</dbReference>
<evidence type="ECO:0000256" key="2">
    <source>
        <dbReference type="ARBA" id="ARBA00022448"/>
    </source>
</evidence>
<proteinExistence type="predicted"/>
<sequence>MKLKRKRKVPFIEQIENVECGLACIAMILNYYQIKKTMTELRESFPASRDGFSFYHLSEISSYYGLSASAYKLEAEQIEKNITLPAIIQWGYSHFVVLEGVKNGKFLIVDPNEGRASLPLSEFKDKYSGYILEFKLDGNPPEASTTKEKESGFVGKYVKMNKMMLVKVILIALVIQAIMVMVPLSTKWVTDHALASSDVSELNTFGFLLLLFAGGFLITSLLRGYLIAVLQKKLDSAILKDFMKKLYDLPYSFFENRSSGDLLHRANSSFFIRDIISSTMITIFIDLLLIVTYTTVMMSFSVHLSLIMFSLCLCLAGFLLINAKLIRDMNKKNINKRVKTQSILTENLYNIVDVKSMGLEKSRLNLWSEKYEEELTSSKQLNIFTSYIGTVTSLFQVAIPLVILWLGGYQYIKGNISLGTLIAFNSIAASYIAPVISISNNYTHLLSLSSYFSRMKDVLYSKSEQEGVSKYQDSKVQGDIRFKGVSFSYNPFSECTLKNLDIEIKQGEKVAIVGPSGSGKSSITKLLLGLYKIDNGLLTIGGKNIEDYNIHALRGSIGTVLQESKLFSGTVGENISMGREIDHNKLLDAAKKAGIIDEIFKSPMAFETMISESGNNFSGGQRQRLLIARALYQEPTMIIFDEATSNLDSFTENHISNTLRNLNITQIIIAHRLNTIKNADKIFYLRDGEVKEAGTHDQLMASNGEYFQLYSDHSERKAAAISS</sequence>
<dbReference type="CDD" id="cd18555">
    <property type="entry name" value="ABC_6TM_T1SS_like"/>
    <property type="match status" value="1"/>
</dbReference>
<dbReference type="OrthoDB" id="9762778at2"/>
<evidence type="ECO:0000259" key="13">
    <source>
        <dbReference type="PROSITE" id="PS50929"/>
    </source>
</evidence>
<dbReference type="Gene3D" id="3.90.70.10">
    <property type="entry name" value="Cysteine proteinases"/>
    <property type="match status" value="1"/>
</dbReference>
<dbReference type="PROSITE" id="PS50929">
    <property type="entry name" value="ABC_TM1F"/>
    <property type="match status" value="1"/>
</dbReference>
<keyword evidence="9 11" id="KW-1133">Transmembrane helix</keyword>
<dbReference type="Proteomes" id="UP000325054">
    <property type="component" value="Unassembled WGS sequence"/>
</dbReference>
<feature type="transmembrane region" description="Helical" evidence="11">
    <location>
        <begin position="302"/>
        <end position="323"/>
    </location>
</feature>
<dbReference type="Pfam" id="PF00664">
    <property type="entry name" value="ABC_membrane"/>
    <property type="match status" value="1"/>
</dbReference>
<protein>
    <submittedName>
        <fullName evidence="15">Peptidase domain-containing ABC transporter</fullName>
    </submittedName>
</protein>
<feature type="transmembrane region" description="Helical" evidence="11">
    <location>
        <begin position="165"/>
        <end position="185"/>
    </location>
</feature>